<evidence type="ECO:0000256" key="1">
    <source>
        <dbReference type="ARBA" id="ARBA00004141"/>
    </source>
</evidence>
<organism evidence="8 9">
    <name type="scientific">Stichopus japonicus</name>
    <name type="common">Sea cucumber</name>
    <dbReference type="NCBI Taxonomy" id="307972"/>
    <lineage>
        <taxon>Eukaryota</taxon>
        <taxon>Metazoa</taxon>
        <taxon>Echinodermata</taxon>
        <taxon>Eleutherozoa</taxon>
        <taxon>Echinozoa</taxon>
        <taxon>Holothuroidea</taxon>
        <taxon>Aspidochirotacea</taxon>
        <taxon>Aspidochirotida</taxon>
        <taxon>Stichopodidae</taxon>
        <taxon>Apostichopus</taxon>
    </lineage>
</organism>
<gene>
    <name evidence="8" type="ORF">BSL78_11715</name>
</gene>
<keyword evidence="4 7" id="KW-1133">Transmembrane helix</keyword>
<keyword evidence="5 7" id="KW-0472">Membrane</keyword>
<sequence>MSKITLAWRSYQRFLVTHPIKAQGLTAGVLIGIGDILAQQVVEKKGIKGHDFARTSRQALFGAFFVGPAMISWYKVLDRLYKGSGKLVPMCKVITDQAVFAPVLITCFMSFVAWGNGRTGSQIKSQLKADFLPTLFTSYMIYPAVQVVNFYVLPVDYRPVLINVVSIFWNTYLCWKSNNPTDQKIPETFNSSGNSSSA</sequence>
<dbReference type="GO" id="GO:1901858">
    <property type="term" value="P:regulation of mitochondrial DNA metabolic process"/>
    <property type="evidence" value="ECO:0007669"/>
    <property type="project" value="TreeGrafter"/>
</dbReference>
<dbReference type="InterPro" id="IPR007248">
    <property type="entry name" value="Mpv17_PMP22"/>
</dbReference>
<dbReference type="STRING" id="307972.A0A2G8KTR1"/>
<evidence type="ECO:0000313" key="9">
    <source>
        <dbReference type="Proteomes" id="UP000230750"/>
    </source>
</evidence>
<comment type="caution">
    <text evidence="8">The sequence shown here is derived from an EMBL/GenBank/DDBJ whole genome shotgun (WGS) entry which is preliminary data.</text>
</comment>
<dbReference type="Proteomes" id="UP000230750">
    <property type="component" value="Unassembled WGS sequence"/>
</dbReference>
<keyword evidence="3 7" id="KW-0812">Transmembrane</keyword>
<dbReference type="OrthoDB" id="430207at2759"/>
<evidence type="ECO:0000256" key="3">
    <source>
        <dbReference type="ARBA" id="ARBA00022692"/>
    </source>
</evidence>
<evidence type="ECO:0000256" key="2">
    <source>
        <dbReference type="ARBA" id="ARBA00006824"/>
    </source>
</evidence>
<evidence type="ECO:0000256" key="7">
    <source>
        <dbReference type="RuleBase" id="RU363053"/>
    </source>
</evidence>
<dbReference type="AlphaFoldDB" id="A0A2G8KTR1"/>
<evidence type="ECO:0000256" key="4">
    <source>
        <dbReference type="ARBA" id="ARBA00022989"/>
    </source>
</evidence>
<name>A0A2G8KTR1_STIJA</name>
<dbReference type="EMBL" id="MRZV01000375">
    <property type="protein sequence ID" value="PIK51393.1"/>
    <property type="molecule type" value="Genomic_DNA"/>
</dbReference>
<feature type="transmembrane region" description="Helical" evidence="7">
    <location>
        <begin position="59"/>
        <end position="77"/>
    </location>
</feature>
<evidence type="ECO:0000256" key="6">
    <source>
        <dbReference type="ARBA" id="ARBA00049743"/>
    </source>
</evidence>
<comment type="subcellular location">
    <subcellularLocation>
        <location evidence="1">Membrane</location>
        <topology evidence="1">Multi-pass membrane protein</topology>
    </subcellularLocation>
</comment>
<dbReference type="GO" id="GO:0015267">
    <property type="term" value="F:channel activity"/>
    <property type="evidence" value="ECO:0007669"/>
    <property type="project" value="TreeGrafter"/>
</dbReference>
<evidence type="ECO:0000256" key="5">
    <source>
        <dbReference type="ARBA" id="ARBA00023136"/>
    </source>
</evidence>
<keyword evidence="9" id="KW-1185">Reference proteome</keyword>
<feature type="transmembrane region" description="Helical" evidence="7">
    <location>
        <begin position="129"/>
        <end position="151"/>
    </location>
</feature>
<reference evidence="8 9" key="1">
    <citation type="journal article" date="2017" name="PLoS Biol.">
        <title>The sea cucumber genome provides insights into morphological evolution and visceral regeneration.</title>
        <authorList>
            <person name="Zhang X."/>
            <person name="Sun L."/>
            <person name="Yuan J."/>
            <person name="Sun Y."/>
            <person name="Gao Y."/>
            <person name="Zhang L."/>
            <person name="Li S."/>
            <person name="Dai H."/>
            <person name="Hamel J.F."/>
            <person name="Liu C."/>
            <person name="Yu Y."/>
            <person name="Liu S."/>
            <person name="Lin W."/>
            <person name="Guo K."/>
            <person name="Jin S."/>
            <person name="Xu P."/>
            <person name="Storey K.B."/>
            <person name="Huan P."/>
            <person name="Zhang T."/>
            <person name="Zhou Y."/>
            <person name="Zhang J."/>
            <person name="Lin C."/>
            <person name="Li X."/>
            <person name="Xing L."/>
            <person name="Huo D."/>
            <person name="Sun M."/>
            <person name="Wang L."/>
            <person name="Mercier A."/>
            <person name="Li F."/>
            <person name="Yang H."/>
            <person name="Xiang J."/>
        </authorList>
    </citation>
    <scope>NUCLEOTIDE SEQUENCE [LARGE SCALE GENOMIC DNA]</scope>
    <source>
        <strain evidence="8">Shaxun</strain>
        <tissue evidence="8">Muscle</tissue>
    </source>
</reference>
<dbReference type="Pfam" id="PF04117">
    <property type="entry name" value="Mpv17_PMP22"/>
    <property type="match status" value="1"/>
</dbReference>
<feature type="transmembrane region" description="Helical" evidence="7">
    <location>
        <begin position="97"/>
        <end position="117"/>
    </location>
</feature>
<dbReference type="GO" id="GO:0005739">
    <property type="term" value="C:mitochondrion"/>
    <property type="evidence" value="ECO:0007669"/>
    <property type="project" value="TreeGrafter"/>
</dbReference>
<evidence type="ECO:0000313" key="8">
    <source>
        <dbReference type="EMBL" id="PIK51393.1"/>
    </source>
</evidence>
<dbReference type="GO" id="GO:0016020">
    <property type="term" value="C:membrane"/>
    <property type="evidence" value="ECO:0007669"/>
    <property type="project" value="UniProtKB-SubCell"/>
</dbReference>
<protein>
    <recommendedName>
        <fullName evidence="6">Mitochondrial inner membrane protein Mpv17</fullName>
    </recommendedName>
</protein>
<feature type="transmembrane region" description="Helical" evidence="7">
    <location>
        <begin position="20"/>
        <end position="38"/>
    </location>
</feature>
<accession>A0A2G8KTR1</accession>
<dbReference type="PANTHER" id="PTHR11266:SF17">
    <property type="entry name" value="PROTEIN MPV17"/>
    <property type="match status" value="1"/>
</dbReference>
<comment type="similarity">
    <text evidence="2 7">Belongs to the peroxisomal membrane protein PXMP2/4 family.</text>
</comment>
<dbReference type="PANTHER" id="PTHR11266">
    <property type="entry name" value="PEROXISOMAL MEMBRANE PROTEIN 2, PXMP2 MPV17"/>
    <property type="match status" value="1"/>
</dbReference>
<proteinExistence type="inferred from homology"/>